<keyword evidence="5" id="KW-1185">Reference proteome</keyword>
<dbReference type="InParanoid" id="E0VPV0"/>
<dbReference type="HOGENOM" id="CLU_2226317_0_0_1"/>
<dbReference type="VEuPathDB" id="VectorBase:PHUM365960"/>
<protein>
    <recommendedName>
        <fullName evidence="2">DUF4789 domain-containing protein</fullName>
    </recommendedName>
</protein>
<name>E0VPV0_PEDHC</name>
<feature type="signal peptide" evidence="1">
    <location>
        <begin position="1"/>
        <end position="20"/>
    </location>
</feature>
<reference evidence="3" key="2">
    <citation type="submission" date="2007-04" db="EMBL/GenBank/DDBJ databases">
        <title>The genome of the human body louse.</title>
        <authorList>
            <consortium name="The Human Body Louse Genome Consortium"/>
            <person name="Kirkness E."/>
            <person name="Walenz B."/>
            <person name="Hass B."/>
            <person name="Bruggner R."/>
            <person name="Strausberg R."/>
        </authorList>
    </citation>
    <scope>NUCLEOTIDE SEQUENCE</scope>
    <source>
        <strain evidence="3">USDA</strain>
    </source>
</reference>
<evidence type="ECO:0000313" key="3">
    <source>
        <dbReference type="EMBL" id="EEB15406.1"/>
    </source>
</evidence>
<proteinExistence type="predicted"/>
<dbReference type="Pfam" id="PF16033">
    <property type="entry name" value="DUF4789"/>
    <property type="match status" value="1"/>
</dbReference>
<dbReference type="CTD" id="8233466"/>
<feature type="chain" id="PRO_5014570172" description="DUF4789 domain-containing protein" evidence="1">
    <location>
        <begin position="21"/>
        <end position="106"/>
    </location>
</feature>
<dbReference type="RefSeq" id="XP_002428144.1">
    <property type="nucleotide sequence ID" value="XM_002428099.1"/>
</dbReference>
<evidence type="ECO:0000313" key="5">
    <source>
        <dbReference type="Proteomes" id="UP000009046"/>
    </source>
</evidence>
<evidence type="ECO:0000259" key="2">
    <source>
        <dbReference type="Pfam" id="PF16033"/>
    </source>
</evidence>
<dbReference type="Proteomes" id="UP000009046">
    <property type="component" value="Unassembled WGS sequence"/>
</dbReference>
<dbReference type="AlphaFoldDB" id="E0VPV0"/>
<reference evidence="4" key="3">
    <citation type="submission" date="2021-02" db="UniProtKB">
        <authorList>
            <consortium name="EnsemblMetazoa"/>
        </authorList>
    </citation>
    <scope>IDENTIFICATION</scope>
    <source>
        <strain evidence="4">USDA</strain>
    </source>
</reference>
<reference evidence="3" key="1">
    <citation type="submission" date="2007-04" db="EMBL/GenBank/DDBJ databases">
        <title>Annotation of Pediculus humanus corporis strain USDA.</title>
        <authorList>
            <person name="Kirkness E."/>
            <person name="Hannick L."/>
            <person name="Hass B."/>
            <person name="Bruggner R."/>
            <person name="Lawson D."/>
            <person name="Bidwell S."/>
            <person name="Joardar V."/>
            <person name="Caler E."/>
            <person name="Walenz B."/>
            <person name="Inman J."/>
            <person name="Schobel S."/>
            <person name="Galinsky K."/>
            <person name="Amedeo P."/>
            <person name="Strausberg R."/>
        </authorList>
    </citation>
    <scope>NUCLEOTIDE SEQUENCE</scope>
    <source>
        <strain evidence="3">USDA</strain>
    </source>
</reference>
<accession>E0VPV0</accession>
<dbReference type="GeneID" id="8233466"/>
<keyword evidence="1" id="KW-0732">Signal</keyword>
<dbReference type="EnsemblMetazoa" id="PHUM365960-RA">
    <property type="protein sequence ID" value="PHUM365960-PA"/>
    <property type="gene ID" value="PHUM365960"/>
</dbReference>
<gene>
    <name evidence="4" type="primary">8233466</name>
    <name evidence="3" type="ORF">Phum_PHUM365960</name>
</gene>
<dbReference type="EMBL" id="DS235379">
    <property type="protein sequence ID" value="EEB15406.1"/>
    <property type="molecule type" value="Genomic_DNA"/>
</dbReference>
<feature type="domain" description="DUF4789" evidence="2">
    <location>
        <begin position="37"/>
        <end position="74"/>
    </location>
</feature>
<evidence type="ECO:0000256" key="1">
    <source>
        <dbReference type="SAM" id="SignalP"/>
    </source>
</evidence>
<organism>
    <name type="scientific">Pediculus humanus subsp. corporis</name>
    <name type="common">Body louse</name>
    <dbReference type="NCBI Taxonomy" id="121224"/>
    <lineage>
        <taxon>Eukaryota</taxon>
        <taxon>Metazoa</taxon>
        <taxon>Ecdysozoa</taxon>
        <taxon>Arthropoda</taxon>
        <taxon>Hexapoda</taxon>
        <taxon>Insecta</taxon>
        <taxon>Pterygota</taxon>
        <taxon>Neoptera</taxon>
        <taxon>Paraneoptera</taxon>
        <taxon>Psocodea</taxon>
        <taxon>Troctomorpha</taxon>
        <taxon>Phthiraptera</taxon>
        <taxon>Anoplura</taxon>
        <taxon>Pediculidae</taxon>
        <taxon>Pediculus</taxon>
    </lineage>
</organism>
<dbReference type="KEGG" id="phu:Phum_PHUM365960"/>
<dbReference type="EMBL" id="AAZO01004261">
    <property type="status" value="NOT_ANNOTATED_CDS"/>
    <property type="molecule type" value="Genomic_DNA"/>
</dbReference>
<dbReference type="InterPro" id="IPR031993">
    <property type="entry name" value="DUF4789"/>
</dbReference>
<sequence>MFNGIYGVSLLIFFGYFLYGSPESSFDGRFLSEKEYECFSQEKIYHKQTDKCYKLLTTGPCRRGQWFVLEKPKQPLGETTILNGTTIIKAKCARNVEKYHYEIYSK</sequence>
<evidence type="ECO:0000313" key="4">
    <source>
        <dbReference type="EnsemblMetazoa" id="PHUM365960-PA"/>
    </source>
</evidence>